<dbReference type="Proteomes" id="UP000479190">
    <property type="component" value="Unassembled WGS sequence"/>
</dbReference>
<keyword evidence="2" id="KW-1185">Reference proteome</keyword>
<name>A0A6H5IEA6_9HYME</name>
<proteinExistence type="predicted"/>
<gene>
    <name evidence="1" type="ORF">TBRA_LOCUS5079</name>
</gene>
<organism evidence="1 2">
    <name type="scientific">Trichogramma brassicae</name>
    <dbReference type="NCBI Taxonomy" id="86971"/>
    <lineage>
        <taxon>Eukaryota</taxon>
        <taxon>Metazoa</taxon>
        <taxon>Ecdysozoa</taxon>
        <taxon>Arthropoda</taxon>
        <taxon>Hexapoda</taxon>
        <taxon>Insecta</taxon>
        <taxon>Pterygota</taxon>
        <taxon>Neoptera</taxon>
        <taxon>Endopterygota</taxon>
        <taxon>Hymenoptera</taxon>
        <taxon>Apocrita</taxon>
        <taxon>Proctotrupomorpha</taxon>
        <taxon>Chalcidoidea</taxon>
        <taxon>Trichogrammatidae</taxon>
        <taxon>Trichogramma</taxon>
    </lineage>
</organism>
<protein>
    <submittedName>
        <fullName evidence="1">Uncharacterized protein</fullName>
    </submittedName>
</protein>
<evidence type="ECO:0000313" key="2">
    <source>
        <dbReference type="Proteomes" id="UP000479190"/>
    </source>
</evidence>
<sequence length="82" mass="9198">MDVIDLTYDSDHVEVMEIPGAWPSRGRANIVTDLTQETEEDPVIVNFYPRRRDDNERPPSSNAMIACPARACTLAGGWMVSF</sequence>
<reference evidence="1 2" key="1">
    <citation type="submission" date="2020-02" db="EMBL/GenBank/DDBJ databases">
        <authorList>
            <person name="Ferguson B K."/>
        </authorList>
    </citation>
    <scope>NUCLEOTIDE SEQUENCE [LARGE SCALE GENOMIC DNA]</scope>
</reference>
<evidence type="ECO:0000313" key="1">
    <source>
        <dbReference type="EMBL" id="CAB0033160.1"/>
    </source>
</evidence>
<accession>A0A6H5IEA6</accession>
<dbReference type="EMBL" id="CADCXV010000700">
    <property type="protein sequence ID" value="CAB0033160.1"/>
    <property type="molecule type" value="Genomic_DNA"/>
</dbReference>
<dbReference type="AlphaFoldDB" id="A0A6H5IEA6"/>